<dbReference type="STRING" id="81985.R0G2A4"/>
<dbReference type="Gene3D" id="3.20.70.20">
    <property type="match status" value="1"/>
</dbReference>
<dbReference type="eggNOG" id="KOG1112">
    <property type="taxonomic scope" value="Eukaryota"/>
</dbReference>
<dbReference type="PANTHER" id="PTHR11573:SF6">
    <property type="entry name" value="RIBONUCLEOSIDE-DIPHOSPHATE REDUCTASE LARGE SUBUNIT"/>
    <property type="match status" value="1"/>
</dbReference>
<dbReference type="SUPFAM" id="SSF51998">
    <property type="entry name" value="PFL-like glycyl radical enzymes"/>
    <property type="match status" value="1"/>
</dbReference>
<sequence length="175" mass="20095">MVHSCVSYSLQRWNSKASTAFWCAWKMIALMKHSKECAVISKSAGGIGVSVHNIRGTNGTSNDIVPMLRVFNATARYVDQGGKRKGAFDVYLEPWHAVVFEFLELRNHGKEEHNGRDLFYALWVPDLFVERVQSNGQWSLFCLNEAPGLEDCWGTEFETLYTKYERQVNPYLVRH</sequence>
<feature type="domain" description="Ribonucleotide reductase large subunit C-terminal" evidence="2">
    <location>
        <begin position="29"/>
        <end position="168"/>
    </location>
</feature>
<evidence type="ECO:0000313" key="4">
    <source>
        <dbReference type="Proteomes" id="UP000029121"/>
    </source>
</evidence>
<dbReference type="Pfam" id="PF02867">
    <property type="entry name" value="Ribonuc_red_lgC"/>
    <property type="match status" value="1"/>
</dbReference>
<proteinExistence type="inferred from homology"/>
<protein>
    <recommendedName>
        <fullName evidence="2">Ribonucleotide reductase large subunit C-terminal domain-containing protein</fullName>
    </recommendedName>
</protein>
<dbReference type="AlphaFoldDB" id="R0G2A4"/>
<accession>R0G2A4</accession>
<dbReference type="EMBL" id="KB870808">
    <property type="protein sequence ID" value="EOA29431.1"/>
    <property type="molecule type" value="Genomic_DNA"/>
</dbReference>
<evidence type="ECO:0000259" key="2">
    <source>
        <dbReference type="Pfam" id="PF02867"/>
    </source>
</evidence>
<evidence type="ECO:0000313" key="3">
    <source>
        <dbReference type="EMBL" id="EOA29431.1"/>
    </source>
</evidence>
<dbReference type="GO" id="GO:0005971">
    <property type="term" value="C:ribonucleoside-diphosphate reductase complex"/>
    <property type="evidence" value="ECO:0007669"/>
    <property type="project" value="TreeGrafter"/>
</dbReference>
<dbReference type="GO" id="GO:0005524">
    <property type="term" value="F:ATP binding"/>
    <property type="evidence" value="ECO:0007669"/>
    <property type="project" value="TreeGrafter"/>
</dbReference>
<dbReference type="InterPro" id="IPR039718">
    <property type="entry name" value="Rrm1"/>
</dbReference>
<dbReference type="PANTHER" id="PTHR11573">
    <property type="entry name" value="RIBONUCLEOSIDE-DIPHOSPHATE REDUCTASE LARGE CHAIN"/>
    <property type="match status" value="1"/>
</dbReference>
<comment type="similarity">
    <text evidence="1">Belongs to the ribonucleoside diphosphate reductase large chain family.</text>
</comment>
<evidence type="ECO:0000256" key="1">
    <source>
        <dbReference type="ARBA" id="ARBA00010406"/>
    </source>
</evidence>
<gene>
    <name evidence="3" type="ORF">CARUB_v10025725mg</name>
</gene>
<dbReference type="InterPro" id="IPR000788">
    <property type="entry name" value="RNR_lg_C"/>
</dbReference>
<keyword evidence="4" id="KW-1185">Reference proteome</keyword>
<organism evidence="3 4">
    <name type="scientific">Capsella rubella</name>
    <dbReference type="NCBI Taxonomy" id="81985"/>
    <lineage>
        <taxon>Eukaryota</taxon>
        <taxon>Viridiplantae</taxon>
        <taxon>Streptophyta</taxon>
        <taxon>Embryophyta</taxon>
        <taxon>Tracheophyta</taxon>
        <taxon>Spermatophyta</taxon>
        <taxon>Magnoliopsida</taxon>
        <taxon>eudicotyledons</taxon>
        <taxon>Gunneridae</taxon>
        <taxon>Pentapetalae</taxon>
        <taxon>rosids</taxon>
        <taxon>malvids</taxon>
        <taxon>Brassicales</taxon>
        <taxon>Brassicaceae</taxon>
        <taxon>Camelineae</taxon>
        <taxon>Capsella</taxon>
    </lineage>
</organism>
<dbReference type="Proteomes" id="UP000029121">
    <property type="component" value="Unassembled WGS sequence"/>
</dbReference>
<dbReference type="GO" id="GO:0009263">
    <property type="term" value="P:deoxyribonucleotide biosynthetic process"/>
    <property type="evidence" value="ECO:0007669"/>
    <property type="project" value="TreeGrafter"/>
</dbReference>
<reference evidence="4" key="1">
    <citation type="journal article" date="2013" name="Nat. Genet.">
        <title>The Capsella rubella genome and the genomic consequences of rapid mating system evolution.</title>
        <authorList>
            <person name="Slotte T."/>
            <person name="Hazzouri K.M."/>
            <person name="Agren J.A."/>
            <person name="Koenig D."/>
            <person name="Maumus F."/>
            <person name="Guo Y.L."/>
            <person name="Steige K."/>
            <person name="Platts A.E."/>
            <person name="Escobar J.S."/>
            <person name="Newman L.K."/>
            <person name="Wang W."/>
            <person name="Mandakova T."/>
            <person name="Vello E."/>
            <person name="Smith L.M."/>
            <person name="Henz S.R."/>
            <person name="Steffen J."/>
            <person name="Takuno S."/>
            <person name="Brandvain Y."/>
            <person name="Coop G."/>
            <person name="Andolfatto P."/>
            <person name="Hu T.T."/>
            <person name="Blanchette M."/>
            <person name="Clark R.M."/>
            <person name="Quesneville H."/>
            <person name="Nordborg M."/>
            <person name="Gaut B.S."/>
            <person name="Lysak M.A."/>
            <person name="Jenkins J."/>
            <person name="Grimwood J."/>
            <person name="Chapman J."/>
            <person name="Prochnik S."/>
            <person name="Shu S."/>
            <person name="Rokhsar D."/>
            <person name="Schmutz J."/>
            <person name="Weigel D."/>
            <person name="Wright S.I."/>
        </authorList>
    </citation>
    <scope>NUCLEOTIDE SEQUENCE [LARGE SCALE GENOMIC DNA]</scope>
    <source>
        <strain evidence="4">cv. Monte Gargano</strain>
    </source>
</reference>
<name>R0G2A4_9BRAS</name>
<dbReference type="GO" id="GO:0004748">
    <property type="term" value="F:ribonucleoside-diphosphate reductase activity, thioredoxin disulfide as acceptor"/>
    <property type="evidence" value="ECO:0007669"/>
    <property type="project" value="TreeGrafter"/>
</dbReference>